<dbReference type="Pfam" id="PF07735">
    <property type="entry name" value="FBA_2"/>
    <property type="match status" value="1"/>
</dbReference>
<accession>A0A2G5U9T4</accession>
<reference evidence="3" key="1">
    <citation type="submission" date="2017-10" db="EMBL/GenBank/DDBJ databases">
        <title>Rapid genome shrinkage in a self-fertile nematode reveals novel sperm competition proteins.</title>
        <authorList>
            <person name="Yin D."/>
            <person name="Schwarz E.M."/>
            <person name="Thomas C.G."/>
            <person name="Felde R.L."/>
            <person name="Korf I.F."/>
            <person name="Cutter A.D."/>
            <person name="Schartner C.M."/>
            <person name="Ralston E.J."/>
            <person name="Meyer B.J."/>
            <person name="Haag E.S."/>
        </authorList>
    </citation>
    <scope>NUCLEOTIDE SEQUENCE [LARGE SCALE GENOMIC DNA]</scope>
    <source>
        <strain evidence="3">JU1422</strain>
    </source>
</reference>
<dbReference type="InterPro" id="IPR012885">
    <property type="entry name" value="F-box_Sdz-33"/>
</dbReference>
<evidence type="ECO:0000259" key="1">
    <source>
        <dbReference type="Pfam" id="PF07735"/>
    </source>
</evidence>
<protein>
    <recommendedName>
        <fullName evidence="1">Sdz-33 F-box domain-containing protein</fullName>
    </recommendedName>
</protein>
<organism evidence="2 3">
    <name type="scientific">Caenorhabditis nigoni</name>
    <dbReference type="NCBI Taxonomy" id="1611254"/>
    <lineage>
        <taxon>Eukaryota</taxon>
        <taxon>Metazoa</taxon>
        <taxon>Ecdysozoa</taxon>
        <taxon>Nematoda</taxon>
        <taxon>Chromadorea</taxon>
        <taxon>Rhabditida</taxon>
        <taxon>Rhabditina</taxon>
        <taxon>Rhabditomorpha</taxon>
        <taxon>Rhabditoidea</taxon>
        <taxon>Rhabditidae</taxon>
        <taxon>Peloderinae</taxon>
        <taxon>Caenorhabditis</taxon>
    </lineage>
</organism>
<evidence type="ECO:0000313" key="2">
    <source>
        <dbReference type="EMBL" id="PIC36026.1"/>
    </source>
</evidence>
<name>A0A2G5U9T4_9PELO</name>
<gene>
    <name evidence="2" type="primary">Cnig_chr_IV.g15180</name>
    <name evidence="2" type="ORF">B9Z55_015180</name>
</gene>
<feature type="domain" description="Sdz-33 F-box" evidence="1">
    <location>
        <begin position="53"/>
        <end position="108"/>
    </location>
</feature>
<keyword evidence="3" id="KW-1185">Reference proteome</keyword>
<dbReference type="PANTHER" id="PTHR21503">
    <property type="entry name" value="F-BOX-CONTAINING HYPOTHETICAL PROTEIN C.ELEGANS"/>
    <property type="match status" value="1"/>
</dbReference>
<dbReference type="AlphaFoldDB" id="A0A2G5U9T4"/>
<evidence type="ECO:0000313" key="3">
    <source>
        <dbReference type="Proteomes" id="UP000230233"/>
    </source>
</evidence>
<dbReference type="EMBL" id="PDUG01000004">
    <property type="protein sequence ID" value="PIC36026.1"/>
    <property type="molecule type" value="Genomic_DNA"/>
</dbReference>
<dbReference type="Proteomes" id="UP000230233">
    <property type="component" value="Chromosome IV"/>
</dbReference>
<comment type="caution">
    <text evidence="2">The sequence shown here is derived from an EMBL/GenBank/DDBJ whole genome shotgun (WGS) entry which is preliminary data.</text>
</comment>
<dbReference type="OrthoDB" id="10428521at2759"/>
<dbReference type="PANTHER" id="PTHR21503:SF8">
    <property type="entry name" value="F-BOX ASSOCIATED DOMAIN-CONTAINING PROTEIN-RELATED"/>
    <property type="match status" value="1"/>
</dbReference>
<proteinExistence type="predicted"/>
<sequence length="179" mass="20492">MPFPILRTPVVVISEIISILEPNEINARASGYIILRDIVSDNFRFDGKLGPANHLFIGSYGHWVTPNNLMNFDFIKIIIEESKLSVTDLNSFLRHWRAGGSSRLTFLKLDFKNDTMFENFDEDLEAVETDEVVEYRLSNGENLVYGNGYSIQRIDGVKALVRFEIHRFVMMVSNGTEII</sequence>